<keyword evidence="6 7" id="KW-0472">Membrane</keyword>
<dbReference type="Pfam" id="PF25392">
    <property type="entry name" value="MS_channel_TM1"/>
    <property type="match status" value="1"/>
</dbReference>
<keyword evidence="4 7" id="KW-0812">Transmembrane</keyword>
<keyword evidence="3" id="KW-1003">Cell membrane</keyword>
<evidence type="ECO:0000256" key="1">
    <source>
        <dbReference type="ARBA" id="ARBA00004651"/>
    </source>
</evidence>
<accession>A0A1G7R781</accession>
<evidence type="ECO:0000256" key="2">
    <source>
        <dbReference type="ARBA" id="ARBA00008017"/>
    </source>
</evidence>
<dbReference type="InterPro" id="IPR011014">
    <property type="entry name" value="MscS_channel_TM-2"/>
</dbReference>
<evidence type="ECO:0000259" key="11">
    <source>
        <dbReference type="Pfam" id="PF21088"/>
    </source>
</evidence>
<reference evidence="13 14" key="1">
    <citation type="submission" date="2016-10" db="EMBL/GenBank/DDBJ databases">
        <authorList>
            <person name="de Groot N.N."/>
        </authorList>
    </citation>
    <scope>NUCLEOTIDE SEQUENCE [LARGE SCALE GENOMIC DNA]</scope>
    <source>
        <strain evidence="13 14">DSM 25584</strain>
    </source>
</reference>
<gene>
    <name evidence="13" type="ORF">SAMN05216241_10518</name>
</gene>
<sequence>MLRVCRLTALLAVLLAGLTAALPATAQAQAAEDPVDRQAVERLIQKLDDPEARAELKAELQALIQAERAAEPEAEPQPQGLGGRLLAGVNARMGVVAEQLDSAAATAAAVPGAVAGLAAKASDPAVLRQWAEMLVRLVVTLAAGALASWIAARLLRRPRHALADRLAAGLGLRALYLLGRTLLDLVPIAAFAGVAYAVLPALGPGPGTRLVALTLVNAHVLVALVLVAARFLLVPHAPALRLVPLSDEGAHSLYRWARGFVQLAVYGFFLLEAALLLGLPAPAQGVLMKLLGLGLTVIAVRFVLRHRGEVAAVLRREPGESGERRRLPRVRVPQAVGMVRARLADVWHLLASLVVVALYLTWALEVPGGFAFLARALALTLLVVVGAQLAVRGGAALIVRLFRSTERFADRVPGLPQRAARYEGPVRRLITGVIAVLAVLAVLHAWGLGSLAWLTSDHGSALVANLVSIALIVAGTFVAWEVASILIERSLSRESETGASTRKQTLLPLVHNVVRIALTVIAAMIVLSQIGLDIGPLLAGAGVIGLAVGFGAQALVKDVITGGFLLMENALSVGDWIEAGGHAGEVERLTIRTVTLRDLAGTVHVLPFSDVTSVTNYNRGYGYALIDAGVAYRERTEEVVRLLHRVADELRNDPEWSPFILGELEVFGLNNLGDSAVEIRVRMKTRPLKQFAVKRAFLERMKRVFDENGVEIPFPHRTLYFGVEKDGSAPPVHVAQESPATA</sequence>
<evidence type="ECO:0000256" key="3">
    <source>
        <dbReference type="ARBA" id="ARBA00022475"/>
    </source>
</evidence>
<evidence type="ECO:0000256" key="8">
    <source>
        <dbReference type="SAM" id="SignalP"/>
    </source>
</evidence>
<feature type="transmembrane region" description="Helical" evidence="7">
    <location>
        <begin position="133"/>
        <end position="155"/>
    </location>
</feature>
<evidence type="ECO:0000256" key="5">
    <source>
        <dbReference type="ARBA" id="ARBA00022989"/>
    </source>
</evidence>
<feature type="domain" description="Moderate conductance mechanosensitive channel YbiO-like transmembrane helix 1" evidence="12">
    <location>
        <begin position="376"/>
        <end position="453"/>
    </location>
</feature>
<dbReference type="EMBL" id="FNCE01000005">
    <property type="protein sequence ID" value="SDG06666.1"/>
    <property type="molecule type" value="Genomic_DNA"/>
</dbReference>
<dbReference type="Pfam" id="PF21082">
    <property type="entry name" value="MS_channel_3rd"/>
    <property type="match status" value="1"/>
</dbReference>
<dbReference type="PANTHER" id="PTHR30460">
    <property type="entry name" value="MODERATE CONDUCTANCE MECHANOSENSITIVE CHANNEL YBIO"/>
    <property type="match status" value="1"/>
</dbReference>
<dbReference type="InterPro" id="IPR057485">
    <property type="entry name" value="YbiO-like_TM1"/>
</dbReference>
<evidence type="ECO:0000256" key="4">
    <source>
        <dbReference type="ARBA" id="ARBA00022692"/>
    </source>
</evidence>
<feature type="domain" description="Mechanosensitive ion channel MscS" evidence="9">
    <location>
        <begin position="555"/>
        <end position="619"/>
    </location>
</feature>
<evidence type="ECO:0000313" key="14">
    <source>
        <dbReference type="Proteomes" id="UP000199415"/>
    </source>
</evidence>
<dbReference type="InterPro" id="IPR049142">
    <property type="entry name" value="MS_channel_1st"/>
</dbReference>
<feature type="transmembrane region" description="Helical" evidence="7">
    <location>
        <begin position="346"/>
        <end position="364"/>
    </location>
</feature>
<comment type="subcellular location">
    <subcellularLocation>
        <location evidence="1">Cell membrane</location>
        <topology evidence="1">Multi-pass membrane protein</topology>
    </subcellularLocation>
</comment>
<dbReference type="Gene3D" id="3.30.70.100">
    <property type="match status" value="1"/>
</dbReference>
<feature type="transmembrane region" description="Helical" evidence="7">
    <location>
        <begin position="286"/>
        <end position="304"/>
    </location>
</feature>
<evidence type="ECO:0000259" key="9">
    <source>
        <dbReference type="Pfam" id="PF00924"/>
    </source>
</evidence>
<dbReference type="InterPro" id="IPR023408">
    <property type="entry name" value="MscS_beta-dom_sf"/>
</dbReference>
<dbReference type="AlphaFoldDB" id="A0A1G7R781"/>
<feature type="transmembrane region" description="Helical" evidence="7">
    <location>
        <begin position="260"/>
        <end position="280"/>
    </location>
</feature>
<dbReference type="Gene3D" id="2.30.30.60">
    <property type="match status" value="1"/>
</dbReference>
<evidence type="ECO:0000259" key="10">
    <source>
        <dbReference type="Pfam" id="PF21082"/>
    </source>
</evidence>
<evidence type="ECO:0000256" key="6">
    <source>
        <dbReference type="ARBA" id="ARBA00023136"/>
    </source>
</evidence>
<feature type="transmembrane region" description="Helical" evidence="7">
    <location>
        <begin position="210"/>
        <end position="233"/>
    </location>
</feature>
<dbReference type="Gene3D" id="1.10.287.1260">
    <property type="match status" value="1"/>
</dbReference>
<feature type="transmembrane region" description="Helical" evidence="7">
    <location>
        <begin position="509"/>
        <end position="531"/>
    </location>
</feature>
<dbReference type="InterPro" id="IPR049278">
    <property type="entry name" value="MS_channel_C"/>
</dbReference>
<feature type="domain" description="Mechanosensitive ion channel MscS C-terminal" evidence="10">
    <location>
        <begin position="627"/>
        <end position="712"/>
    </location>
</feature>
<comment type="similarity">
    <text evidence="2">Belongs to the MscS (TC 1.A.23) family.</text>
</comment>
<dbReference type="GO" id="GO:0005886">
    <property type="term" value="C:plasma membrane"/>
    <property type="evidence" value="ECO:0007669"/>
    <property type="project" value="UniProtKB-SubCell"/>
</dbReference>
<protein>
    <submittedName>
        <fullName evidence="13">Small-conductance mechanosensitive channel</fullName>
    </submittedName>
</protein>
<dbReference type="InterPro" id="IPR045276">
    <property type="entry name" value="YbiO_bact"/>
</dbReference>
<feature type="transmembrane region" description="Helical" evidence="7">
    <location>
        <begin position="466"/>
        <end position="488"/>
    </location>
</feature>
<dbReference type="InterPro" id="IPR011066">
    <property type="entry name" value="MscS_channel_C_sf"/>
</dbReference>
<feature type="transmembrane region" description="Helical" evidence="7">
    <location>
        <begin position="429"/>
        <end position="454"/>
    </location>
</feature>
<name>A0A1G7R781_9PROT</name>
<keyword evidence="5 7" id="KW-1133">Transmembrane helix</keyword>
<feature type="chain" id="PRO_5011724117" evidence="8">
    <location>
        <begin position="27"/>
        <end position="742"/>
    </location>
</feature>
<dbReference type="GO" id="GO:0008381">
    <property type="term" value="F:mechanosensitive monoatomic ion channel activity"/>
    <property type="evidence" value="ECO:0007669"/>
    <property type="project" value="InterPro"/>
</dbReference>
<dbReference type="SUPFAM" id="SSF82861">
    <property type="entry name" value="Mechanosensitive channel protein MscS (YggB), transmembrane region"/>
    <property type="match status" value="1"/>
</dbReference>
<dbReference type="Pfam" id="PF00924">
    <property type="entry name" value="MS_channel_2nd"/>
    <property type="match status" value="1"/>
</dbReference>
<evidence type="ECO:0000313" key="13">
    <source>
        <dbReference type="EMBL" id="SDG06666.1"/>
    </source>
</evidence>
<dbReference type="InterPro" id="IPR006685">
    <property type="entry name" value="MscS_channel_2nd"/>
</dbReference>
<dbReference type="PANTHER" id="PTHR30460:SF0">
    <property type="entry name" value="MODERATE CONDUCTANCE MECHANOSENSITIVE CHANNEL YBIO"/>
    <property type="match status" value="1"/>
</dbReference>
<dbReference type="SUPFAM" id="SSF50182">
    <property type="entry name" value="Sm-like ribonucleoproteins"/>
    <property type="match status" value="1"/>
</dbReference>
<dbReference type="Proteomes" id="UP000199415">
    <property type="component" value="Unassembled WGS sequence"/>
</dbReference>
<dbReference type="InterPro" id="IPR010920">
    <property type="entry name" value="LSM_dom_sf"/>
</dbReference>
<evidence type="ECO:0000259" key="12">
    <source>
        <dbReference type="Pfam" id="PF25392"/>
    </source>
</evidence>
<keyword evidence="8" id="KW-0732">Signal</keyword>
<dbReference type="STRING" id="1082479.SAMN05216241_10518"/>
<feature type="transmembrane region" description="Helical" evidence="7">
    <location>
        <begin position="175"/>
        <end position="198"/>
    </location>
</feature>
<dbReference type="SUPFAM" id="SSF82689">
    <property type="entry name" value="Mechanosensitive channel protein MscS (YggB), C-terminal domain"/>
    <property type="match status" value="1"/>
</dbReference>
<feature type="domain" description="Mechanosensitive ion channel transmembrane helices 2/3" evidence="11">
    <location>
        <begin position="512"/>
        <end position="553"/>
    </location>
</feature>
<keyword evidence="14" id="KW-1185">Reference proteome</keyword>
<dbReference type="Pfam" id="PF21088">
    <property type="entry name" value="MS_channel_1st"/>
    <property type="match status" value="1"/>
</dbReference>
<feature type="transmembrane region" description="Helical" evidence="7">
    <location>
        <begin position="537"/>
        <end position="556"/>
    </location>
</feature>
<proteinExistence type="inferred from homology"/>
<evidence type="ECO:0000256" key="7">
    <source>
        <dbReference type="SAM" id="Phobius"/>
    </source>
</evidence>
<feature type="transmembrane region" description="Helical" evidence="7">
    <location>
        <begin position="370"/>
        <end position="391"/>
    </location>
</feature>
<feature type="signal peptide" evidence="8">
    <location>
        <begin position="1"/>
        <end position="26"/>
    </location>
</feature>
<organism evidence="13 14">
    <name type="scientific">Limimonas halophila</name>
    <dbReference type="NCBI Taxonomy" id="1082479"/>
    <lineage>
        <taxon>Bacteria</taxon>
        <taxon>Pseudomonadati</taxon>
        <taxon>Pseudomonadota</taxon>
        <taxon>Alphaproteobacteria</taxon>
        <taxon>Rhodospirillales</taxon>
        <taxon>Rhodovibrionaceae</taxon>
        <taxon>Limimonas</taxon>
    </lineage>
</organism>